<dbReference type="EMBL" id="VWPL01000013">
    <property type="protein sequence ID" value="KAA5601693.1"/>
    <property type="molecule type" value="Genomic_DNA"/>
</dbReference>
<accession>A0A5M6I0I7</accession>
<dbReference type="InterPro" id="IPR013784">
    <property type="entry name" value="Carb-bd-like_fold"/>
</dbReference>
<dbReference type="InterPro" id="IPR011049">
    <property type="entry name" value="Serralysin-like_metalloprot_C"/>
</dbReference>
<feature type="compositionally biased region" description="Pro residues" evidence="1">
    <location>
        <begin position="245"/>
        <end position="259"/>
    </location>
</feature>
<dbReference type="InterPro" id="IPR018511">
    <property type="entry name" value="Hemolysin-typ_Ca-bd_CS"/>
</dbReference>
<dbReference type="SUPFAM" id="SSF55797">
    <property type="entry name" value="PR-1-like"/>
    <property type="match status" value="1"/>
</dbReference>
<dbReference type="InterPro" id="IPR013783">
    <property type="entry name" value="Ig-like_fold"/>
</dbReference>
<dbReference type="GO" id="GO:0030246">
    <property type="term" value="F:carbohydrate binding"/>
    <property type="evidence" value="ECO:0007669"/>
    <property type="project" value="InterPro"/>
</dbReference>
<reference evidence="3 4" key="1">
    <citation type="submission" date="2019-09" db="EMBL/GenBank/DDBJ databases">
        <title>Draft Whole-Genome sequence of Blastochloris sulfoviridis DSM 729.</title>
        <authorList>
            <person name="Meyer T.E."/>
            <person name="Kyndt J.A."/>
        </authorList>
    </citation>
    <scope>NUCLEOTIDE SEQUENCE [LARGE SCALE GENOMIC DNA]</scope>
    <source>
        <strain evidence="3 4">DSM 729</strain>
    </source>
</reference>
<feature type="compositionally biased region" description="Basic and acidic residues" evidence="1">
    <location>
        <begin position="292"/>
        <end position="302"/>
    </location>
</feature>
<dbReference type="Gene3D" id="2.60.40.10">
    <property type="entry name" value="Immunoglobulins"/>
    <property type="match status" value="1"/>
</dbReference>
<evidence type="ECO:0000313" key="3">
    <source>
        <dbReference type="EMBL" id="KAA5601693.1"/>
    </source>
</evidence>
<dbReference type="PANTHER" id="PTHR31157">
    <property type="entry name" value="SCP DOMAIN-CONTAINING PROTEIN"/>
    <property type="match status" value="1"/>
</dbReference>
<keyword evidence="4" id="KW-1185">Reference proteome</keyword>
<gene>
    <name evidence="3" type="ORF">F1193_09225</name>
</gene>
<sequence length="445" mass="45787">MTQPSAEEQYLLELINAERAKVGAQPLAFDGDLNEAAEGHSAWMIATDTFSHTGSGGSTAGQRMSAAGYAFTGSWAWGENIAYATTRSPAGYQDEVQLLHTNLMNSSGHRANILNGNYREVGLGIEVGDYGGRNSMFVTEDFAKSGTGTFLTGVAFDDKDGDKFYDPGEGLGAITVTAISSTGTKYTTTTMNAGGYDMVLPTGTYTVTFSGAGIATTTMQATVGSKNVKLDLVDPATDGGTVTPTPTPTPTPEPEPTPTPESSIIVGTSRGNTLNGTAAADQIQGLGGNDRLYGRDGNDRLDGGTGNDSLWGGTGADTLLGGDGRDVLYGEAGLDILTGGGGADRFVFNTALGSGNVDNITDFSVVDDTIVLENAIFTALRSTGTLSSSAFYAGTAAHDSTDRIIYNPNTGALVYDADGTGSAAGVEFARLTTGLSLQSSDFAVI</sequence>
<dbReference type="GO" id="GO:0005509">
    <property type="term" value="F:calcium ion binding"/>
    <property type="evidence" value="ECO:0007669"/>
    <property type="project" value="InterPro"/>
</dbReference>
<comment type="caution">
    <text evidence="3">The sequence shown here is derived from an EMBL/GenBank/DDBJ whole genome shotgun (WGS) entry which is preliminary data.</text>
</comment>
<dbReference type="Gene3D" id="3.40.33.10">
    <property type="entry name" value="CAP"/>
    <property type="match status" value="1"/>
</dbReference>
<dbReference type="InterPro" id="IPR014044">
    <property type="entry name" value="CAP_dom"/>
</dbReference>
<dbReference type="Proteomes" id="UP000323886">
    <property type="component" value="Unassembled WGS sequence"/>
</dbReference>
<dbReference type="Pfam" id="PF00353">
    <property type="entry name" value="HemolysinCabind"/>
    <property type="match status" value="1"/>
</dbReference>
<dbReference type="InterPro" id="IPR001343">
    <property type="entry name" value="Hemolysn_Ca-bd"/>
</dbReference>
<dbReference type="Pfam" id="PF00188">
    <property type="entry name" value="CAP"/>
    <property type="match status" value="1"/>
</dbReference>
<dbReference type="RefSeq" id="WP_150097392.1">
    <property type="nucleotide sequence ID" value="NZ_VWPL01000013.1"/>
</dbReference>
<evidence type="ECO:0000313" key="4">
    <source>
        <dbReference type="Proteomes" id="UP000323886"/>
    </source>
</evidence>
<dbReference type="OrthoDB" id="419320at2"/>
<dbReference type="Gene3D" id="2.150.10.10">
    <property type="entry name" value="Serralysin-like metalloprotease, C-terminal"/>
    <property type="match status" value="1"/>
</dbReference>
<dbReference type="PROSITE" id="PS00330">
    <property type="entry name" value="HEMOLYSIN_CALCIUM"/>
    <property type="match status" value="3"/>
</dbReference>
<feature type="domain" description="SCP" evidence="2">
    <location>
        <begin position="12"/>
        <end position="138"/>
    </location>
</feature>
<evidence type="ECO:0000259" key="2">
    <source>
        <dbReference type="Pfam" id="PF00188"/>
    </source>
</evidence>
<feature type="region of interest" description="Disordered" evidence="1">
    <location>
        <begin position="233"/>
        <end position="261"/>
    </location>
</feature>
<feature type="region of interest" description="Disordered" evidence="1">
    <location>
        <begin position="285"/>
        <end position="306"/>
    </location>
</feature>
<dbReference type="AlphaFoldDB" id="A0A5M6I0I7"/>
<dbReference type="SUPFAM" id="SSF51120">
    <property type="entry name" value="beta-Roll"/>
    <property type="match status" value="1"/>
</dbReference>
<name>A0A5M6I0I7_9HYPH</name>
<dbReference type="SUPFAM" id="SSF49452">
    <property type="entry name" value="Starch-binding domain-like"/>
    <property type="match status" value="1"/>
</dbReference>
<dbReference type="CDD" id="cd05379">
    <property type="entry name" value="CAP_bacterial"/>
    <property type="match status" value="1"/>
</dbReference>
<protein>
    <submittedName>
        <fullName evidence="3">Calcium-binding protein</fullName>
    </submittedName>
</protein>
<dbReference type="PANTHER" id="PTHR31157:SF1">
    <property type="entry name" value="SCP DOMAIN-CONTAINING PROTEIN"/>
    <property type="match status" value="1"/>
</dbReference>
<proteinExistence type="predicted"/>
<dbReference type="PRINTS" id="PR00313">
    <property type="entry name" value="CABNDNGRPT"/>
</dbReference>
<evidence type="ECO:0000256" key="1">
    <source>
        <dbReference type="SAM" id="MobiDB-lite"/>
    </source>
</evidence>
<dbReference type="InterPro" id="IPR035940">
    <property type="entry name" value="CAP_sf"/>
</dbReference>
<organism evidence="3 4">
    <name type="scientific">Blastochloris sulfoviridis</name>
    <dbReference type="NCBI Taxonomy" id="50712"/>
    <lineage>
        <taxon>Bacteria</taxon>
        <taxon>Pseudomonadati</taxon>
        <taxon>Pseudomonadota</taxon>
        <taxon>Alphaproteobacteria</taxon>
        <taxon>Hyphomicrobiales</taxon>
        <taxon>Blastochloridaceae</taxon>
        <taxon>Blastochloris</taxon>
    </lineage>
</organism>